<evidence type="ECO:0000256" key="1">
    <source>
        <dbReference type="ARBA" id="ARBA00008675"/>
    </source>
</evidence>
<reference evidence="6 7" key="1">
    <citation type="submission" date="2020-10" db="EMBL/GenBank/DDBJ databases">
        <title>Plant Genome Project.</title>
        <authorList>
            <person name="Zhang R.-G."/>
        </authorList>
    </citation>
    <scope>NUCLEOTIDE SEQUENCE [LARGE SCALE GENOMIC DNA]</scope>
    <source>
        <strain evidence="6">FAFU-HL-1</strain>
        <tissue evidence="6">Leaf</tissue>
    </source>
</reference>
<comment type="similarity">
    <text evidence="1">Belongs to the ClpA/ClpB family.</text>
</comment>
<dbReference type="InterPro" id="IPR027417">
    <property type="entry name" value="P-loop_NTPase"/>
</dbReference>
<dbReference type="SUPFAM" id="SSF81923">
    <property type="entry name" value="Double Clp-N motif"/>
    <property type="match status" value="1"/>
</dbReference>
<dbReference type="Proteomes" id="UP000657918">
    <property type="component" value="Chromosome 16"/>
</dbReference>
<feature type="compositionally biased region" description="Low complexity" evidence="4">
    <location>
        <begin position="597"/>
        <end position="609"/>
    </location>
</feature>
<dbReference type="PANTHER" id="PTHR43572:SF31">
    <property type="entry name" value="PROTEIN SMAX1-LIKE 3"/>
    <property type="match status" value="1"/>
</dbReference>
<dbReference type="AlphaFoldDB" id="A0A835JA67"/>
<name>A0A835JA67_9ROSI</name>
<organism evidence="6 7">
    <name type="scientific">Salix dunnii</name>
    <dbReference type="NCBI Taxonomy" id="1413687"/>
    <lineage>
        <taxon>Eukaryota</taxon>
        <taxon>Viridiplantae</taxon>
        <taxon>Streptophyta</taxon>
        <taxon>Embryophyta</taxon>
        <taxon>Tracheophyta</taxon>
        <taxon>Spermatophyta</taxon>
        <taxon>Magnoliopsida</taxon>
        <taxon>eudicotyledons</taxon>
        <taxon>Gunneridae</taxon>
        <taxon>Pentapetalae</taxon>
        <taxon>rosids</taxon>
        <taxon>fabids</taxon>
        <taxon>Malpighiales</taxon>
        <taxon>Salicaceae</taxon>
        <taxon>Saliceae</taxon>
        <taxon>Salix</taxon>
    </lineage>
</organism>
<dbReference type="SUPFAM" id="SSF52540">
    <property type="entry name" value="P-loop containing nucleoside triphosphate hydrolases"/>
    <property type="match status" value="1"/>
</dbReference>
<dbReference type="InterPro" id="IPR036628">
    <property type="entry name" value="Clp_N_dom_sf"/>
</dbReference>
<dbReference type="InterPro" id="IPR051650">
    <property type="entry name" value="SL_signaling_regulator"/>
</dbReference>
<gene>
    <name evidence="6" type="ORF">SADUNF_Sadunf16G0064400</name>
</gene>
<dbReference type="InterPro" id="IPR058680">
    <property type="entry name" value="NBD_SMAX1-like"/>
</dbReference>
<dbReference type="Pfam" id="PF02861">
    <property type="entry name" value="Clp_N"/>
    <property type="match status" value="1"/>
</dbReference>
<sequence length="875" mass="97319">MRGGGCTVHQALTAEAASVIKQAVTLASRRGHAQVTPLHVANTMLSASTGLLRTACLQSHTHPLQCKALELCFNVALNRLPTSTSNPMICTPSQQFPSISNALVAAFKRAQAHQRRGSIESQQQPLLAVKIALEQLMISILDDPSVSRVMREAGFSSTQVKSNVEQSVSLEICAQSAPSVSSKSKESNRLVFPESAPSSQVGAKAAVLDPIRNEDVMCVIENLMNKRRRSLVIVGESLESLEVLVKGVMDKVQNGDVTEGLREVKFLTIPISSFGNFSRVEVQHKLEELKGHVRSYMGKGVVLNLGDLKWAIENRAGSSSNHEQESDLLSQSTSNKAEKGCRSWINVEGGEEKHFTSCSDYSAKFETEARSLPSSTCNSDSTSTLPAWLQKYKNEKREQNSADQLQFYSELNLLNDLLSQSTSNKAEKGCRSWINVEGGEEKHFTSCSDYSAKFETEARSLPSSTCNSDSTSTLPAWLQKYKNEKREQNSADQDSVPIKDLCRKWNLFRSSIHQQNYSSEDTITFSSVSPSSSTSYDNQNPNLYRNQNEWPIVEPKQSSRHSHFWIGTETVNKCSTEPSLRKYIPEHKDHTKQLPFSSNTNSTPNSTSSSDFMEMEYLHKFKELNAENLNTLCNALEKKVPWQKDIIPEIASTILQCRSGMTRRKGKVKNSEAKEETWFVFQGVDMESKEKIAKELARLVFGSHESFISISLSCFSSTRADSTEDFRNKRARDEQSCSYIERFSDAVSSNPHRIFLVEDVEQADFFTQIGFKRAIEKGKITNSNGQEVGLSDAIIILSCESFSSRACSPPIKQRTDGSHEEESSAGAAFMVGTSPCVSLDLNISIEDDSVEDQSIDDVGLLESIDRRIIFKIQDF</sequence>
<evidence type="ECO:0000313" key="7">
    <source>
        <dbReference type="Proteomes" id="UP000657918"/>
    </source>
</evidence>
<evidence type="ECO:0000256" key="2">
    <source>
        <dbReference type="ARBA" id="ARBA00022737"/>
    </source>
</evidence>
<comment type="caution">
    <text evidence="6">The sequence shown here is derived from an EMBL/GenBank/DDBJ whole genome shotgun (WGS) entry which is preliminary data.</text>
</comment>
<evidence type="ECO:0000259" key="5">
    <source>
        <dbReference type="PROSITE" id="PS51903"/>
    </source>
</evidence>
<dbReference type="PROSITE" id="PS51903">
    <property type="entry name" value="CLP_R"/>
    <property type="match status" value="1"/>
</dbReference>
<evidence type="ECO:0000256" key="3">
    <source>
        <dbReference type="PROSITE-ProRule" id="PRU01251"/>
    </source>
</evidence>
<keyword evidence="7" id="KW-1185">Reference proteome</keyword>
<protein>
    <recommendedName>
        <fullName evidence="5">Clp R domain-containing protein</fullName>
    </recommendedName>
</protein>
<dbReference type="EMBL" id="JADGMS010000016">
    <property type="protein sequence ID" value="KAF9664884.1"/>
    <property type="molecule type" value="Genomic_DNA"/>
</dbReference>
<proteinExistence type="inferred from homology"/>
<feature type="domain" description="Clp R" evidence="5">
    <location>
        <begin position="8"/>
        <end position="171"/>
    </location>
</feature>
<evidence type="ECO:0000313" key="6">
    <source>
        <dbReference type="EMBL" id="KAF9664884.1"/>
    </source>
</evidence>
<evidence type="ECO:0000256" key="4">
    <source>
        <dbReference type="SAM" id="MobiDB-lite"/>
    </source>
</evidence>
<keyword evidence="2 3" id="KW-0677">Repeat</keyword>
<dbReference type="InterPro" id="IPR004176">
    <property type="entry name" value="Clp_R_N"/>
</dbReference>
<accession>A0A835JA67</accession>
<dbReference type="OrthoDB" id="750498at2759"/>
<feature type="region of interest" description="Disordered" evidence="4">
    <location>
        <begin position="589"/>
        <end position="609"/>
    </location>
</feature>
<dbReference type="Pfam" id="PF23569">
    <property type="entry name" value="NBD_SMAX1"/>
    <property type="match status" value="1"/>
</dbReference>
<dbReference type="Gene3D" id="1.10.1780.10">
    <property type="entry name" value="Clp, N-terminal domain"/>
    <property type="match status" value="1"/>
</dbReference>
<dbReference type="PANTHER" id="PTHR43572">
    <property type="entry name" value="CHAPERONE PROTEIN CLPD, CHLOROPLASTIC"/>
    <property type="match status" value="1"/>
</dbReference>
<dbReference type="Gene3D" id="3.40.50.300">
    <property type="entry name" value="P-loop containing nucleotide triphosphate hydrolases"/>
    <property type="match status" value="1"/>
</dbReference>